<organism evidence="2 3">
    <name type="scientific">Methylobacterium tardum</name>
    <dbReference type="NCBI Taxonomy" id="374432"/>
    <lineage>
        <taxon>Bacteria</taxon>
        <taxon>Pseudomonadati</taxon>
        <taxon>Pseudomonadota</taxon>
        <taxon>Alphaproteobacteria</taxon>
        <taxon>Hyphomicrobiales</taxon>
        <taxon>Methylobacteriaceae</taxon>
        <taxon>Methylobacterium</taxon>
    </lineage>
</organism>
<accession>A0AA37WU07</accession>
<sequence>METKLPRIDPFDRKLMLRDASEGSGGVKGLAFSSGGKDAGTTTEPVASERVGFGSSNMGILIHR</sequence>
<gene>
    <name evidence="2" type="ORF">GCM10007890_36800</name>
</gene>
<protein>
    <submittedName>
        <fullName evidence="2">Uncharacterized protein</fullName>
    </submittedName>
</protein>
<dbReference type="EMBL" id="BSPL01000018">
    <property type="protein sequence ID" value="GLS71667.1"/>
    <property type="molecule type" value="Genomic_DNA"/>
</dbReference>
<dbReference type="Proteomes" id="UP001157440">
    <property type="component" value="Unassembled WGS sequence"/>
</dbReference>
<name>A0AA37WU07_9HYPH</name>
<evidence type="ECO:0000256" key="1">
    <source>
        <dbReference type="SAM" id="MobiDB-lite"/>
    </source>
</evidence>
<evidence type="ECO:0000313" key="2">
    <source>
        <dbReference type="EMBL" id="GLS71667.1"/>
    </source>
</evidence>
<comment type="caution">
    <text evidence="2">The sequence shown here is derived from an EMBL/GenBank/DDBJ whole genome shotgun (WGS) entry which is preliminary data.</text>
</comment>
<dbReference type="RefSeq" id="WP_238198804.1">
    <property type="nucleotide sequence ID" value="NZ_BPQZ01000027.1"/>
</dbReference>
<keyword evidence="3" id="KW-1185">Reference proteome</keyword>
<evidence type="ECO:0000313" key="3">
    <source>
        <dbReference type="Proteomes" id="UP001157440"/>
    </source>
</evidence>
<proteinExistence type="predicted"/>
<dbReference type="AlphaFoldDB" id="A0AA37WU07"/>
<reference evidence="3" key="1">
    <citation type="journal article" date="2019" name="Int. J. Syst. Evol. Microbiol.">
        <title>The Global Catalogue of Microorganisms (GCM) 10K type strain sequencing project: providing services to taxonomists for standard genome sequencing and annotation.</title>
        <authorList>
            <consortium name="The Broad Institute Genomics Platform"/>
            <consortium name="The Broad Institute Genome Sequencing Center for Infectious Disease"/>
            <person name="Wu L."/>
            <person name="Ma J."/>
        </authorList>
    </citation>
    <scope>NUCLEOTIDE SEQUENCE [LARGE SCALE GENOMIC DNA]</scope>
    <source>
        <strain evidence="3">NBRC 103632</strain>
    </source>
</reference>
<feature type="region of interest" description="Disordered" evidence="1">
    <location>
        <begin position="22"/>
        <end position="51"/>
    </location>
</feature>